<proteinExistence type="predicted"/>
<keyword evidence="2" id="KW-1185">Reference proteome</keyword>
<dbReference type="EMBL" id="CP010536">
    <property type="protein sequence ID" value="AJG21110.1"/>
    <property type="molecule type" value="Genomic_DNA"/>
</dbReference>
<evidence type="ECO:0000313" key="1">
    <source>
        <dbReference type="EMBL" id="AJG21110.1"/>
    </source>
</evidence>
<evidence type="ECO:0000313" key="2">
    <source>
        <dbReference type="Proteomes" id="UP000031843"/>
    </source>
</evidence>
<dbReference type="Proteomes" id="UP000031843">
    <property type="component" value="Chromosome main"/>
</dbReference>
<accession>A0A0C4YEC1</accession>
<name>A0A0C4YEC1_9BURK</name>
<organism evidence="1 2">
    <name type="scientific">Cupriavidus basilensis</name>
    <dbReference type="NCBI Taxonomy" id="68895"/>
    <lineage>
        <taxon>Bacteria</taxon>
        <taxon>Pseudomonadati</taxon>
        <taxon>Pseudomonadota</taxon>
        <taxon>Betaproteobacteria</taxon>
        <taxon>Burkholderiales</taxon>
        <taxon>Burkholderiaceae</taxon>
        <taxon>Cupriavidus</taxon>
    </lineage>
</organism>
<dbReference type="KEGG" id="cbw:RR42_m3750"/>
<protein>
    <submittedName>
        <fullName evidence="1">Uncharacterized protein</fullName>
    </submittedName>
</protein>
<gene>
    <name evidence="1" type="ORF">RR42_m3750</name>
</gene>
<sequence>MRLGDAQGSKHGLIRRISQFVIPPTIRLYQIGQQNEAVGQIANFFGA</sequence>
<dbReference type="AlphaFoldDB" id="A0A0C4YEC1"/>
<reference evidence="1 2" key="1">
    <citation type="journal article" date="2015" name="Genome Announc.">
        <title>Complete Genome Sequence of Cupriavidus basilensis 4G11, Isolated from the Oak Ridge Field Research Center Site.</title>
        <authorList>
            <person name="Ray J."/>
            <person name="Waters R.J."/>
            <person name="Skerker J.M."/>
            <person name="Kuehl J.V."/>
            <person name="Price M.N."/>
            <person name="Huang J."/>
            <person name="Chakraborty R."/>
            <person name="Arkin A.P."/>
            <person name="Deutschbauer A."/>
        </authorList>
    </citation>
    <scope>NUCLEOTIDE SEQUENCE [LARGE SCALE GENOMIC DNA]</scope>
    <source>
        <strain evidence="1">4G11</strain>
    </source>
</reference>